<evidence type="ECO:0000313" key="3">
    <source>
        <dbReference type="Proteomes" id="UP001396334"/>
    </source>
</evidence>
<dbReference type="InterPro" id="IPR052160">
    <property type="entry name" value="Gypsy_RT_Integrase-like"/>
</dbReference>
<dbReference type="PROSITE" id="PS50994">
    <property type="entry name" value="INTEGRASE"/>
    <property type="match status" value="1"/>
</dbReference>
<protein>
    <recommendedName>
        <fullName evidence="1">Integrase catalytic domain-containing protein</fullName>
    </recommendedName>
</protein>
<dbReference type="Gene3D" id="3.30.420.10">
    <property type="entry name" value="Ribonuclease H-like superfamily/Ribonuclease H"/>
    <property type="match status" value="1"/>
</dbReference>
<dbReference type="EMBL" id="JBBPBN010000008">
    <property type="protein sequence ID" value="KAK9033426.1"/>
    <property type="molecule type" value="Genomic_DNA"/>
</dbReference>
<accession>A0ABR2T7X0</accession>
<sequence length="157" mass="17954">MEDTSAEIEQQQKCCNQDYTGQPFTKMPKDFINNLTDAKGQANISERNEMPLRNILELFDVWGIDFMGPFPSSFGSLYILHDVDYVSKWVEAIATTHNDAKTVQKFIKKNIFTRFGVPRAIISDEGRHFDNRITVAALKKLGVTHKLSTAYHPQTNR</sequence>
<proteinExistence type="predicted"/>
<dbReference type="InterPro" id="IPR036397">
    <property type="entry name" value="RNaseH_sf"/>
</dbReference>
<evidence type="ECO:0000313" key="2">
    <source>
        <dbReference type="EMBL" id="KAK9033426.1"/>
    </source>
</evidence>
<feature type="domain" description="Integrase catalytic" evidence="1">
    <location>
        <begin position="47"/>
        <end position="157"/>
    </location>
</feature>
<dbReference type="Pfam" id="PF00665">
    <property type="entry name" value="rve"/>
    <property type="match status" value="1"/>
</dbReference>
<reference evidence="2 3" key="1">
    <citation type="journal article" date="2024" name="G3 (Bethesda)">
        <title>Genome assembly of Hibiscus sabdariffa L. provides insights into metabolisms of medicinal natural products.</title>
        <authorList>
            <person name="Kim T."/>
        </authorList>
    </citation>
    <scope>NUCLEOTIDE SEQUENCE [LARGE SCALE GENOMIC DNA]</scope>
    <source>
        <strain evidence="2">TK-2024</strain>
        <tissue evidence="2">Old leaves</tissue>
    </source>
</reference>
<dbReference type="SUPFAM" id="SSF53098">
    <property type="entry name" value="Ribonuclease H-like"/>
    <property type="match status" value="1"/>
</dbReference>
<evidence type="ECO:0000259" key="1">
    <source>
        <dbReference type="PROSITE" id="PS50994"/>
    </source>
</evidence>
<keyword evidence="3" id="KW-1185">Reference proteome</keyword>
<dbReference type="PANTHER" id="PTHR47266">
    <property type="entry name" value="ENDONUCLEASE-RELATED"/>
    <property type="match status" value="1"/>
</dbReference>
<name>A0ABR2T7X0_9ROSI</name>
<gene>
    <name evidence="2" type="ORF">V6N11_018459</name>
</gene>
<comment type="caution">
    <text evidence="2">The sequence shown here is derived from an EMBL/GenBank/DDBJ whole genome shotgun (WGS) entry which is preliminary data.</text>
</comment>
<organism evidence="2 3">
    <name type="scientific">Hibiscus sabdariffa</name>
    <name type="common">roselle</name>
    <dbReference type="NCBI Taxonomy" id="183260"/>
    <lineage>
        <taxon>Eukaryota</taxon>
        <taxon>Viridiplantae</taxon>
        <taxon>Streptophyta</taxon>
        <taxon>Embryophyta</taxon>
        <taxon>Tracheophyta</taxon>
        <taxon>Spermatophyta</taxon>
        <taxon>Magnoliopsida</taxon>
        <taxon>eudicotyledons</taxon>
        <taxon>Gunneridae</taxon>
        <taxon>Pentapetalae</taxon>
        <taxon>rosids</taxon>
        <taxon>malvids</taxon>
        <taxon>Malvales</taxon>
        <taxon>Malvaceae</taxon>
        <taxon>Malvoideae</taxon>
        <taxon>Hibiscus</taxon>
    </lineage>
</organism>
<dbReference type="Proteomes" id="UP001396334">
    <property type="component" value="Unassembled WGS sequence"/>
</dbReference>
<dbReference type="InterPro" id="IPR001584">
    <property type="entry name" value="Integrase_cat-core"/>
</dbReference>
<dbReference type="InterPro" id="IPR012337">
    <property type="entry name" value="RNaseH-like_sf"/>
</dbReference>